<evidence type="ECO:0000313" key="2">
    <source>
        <dbReference type="Proteomes" id="UP000824533"/>
    </source>
</evidence>
<dbReference type="Proteomes" id="UP000824533">
    <property type="component" value="Linkage Group LG17"/>
</dbReference>
<reference evidence="1 2" key="1">
    <citation type="journal article" date="2021" name="Front. Genet.">
        <title>Chromosome-Level Genome Assembly Reveals Significant Gene Expansion in the Toll and IMD Signaling Pathways of Dendrolimus kikuchii.</title>
        <authorList>
            <person name="Zhou J."/>
            <person name="Wu P."/>
            <person name="Xiong Z."/>
            <person name="Liu N."/>
            <person name="Zhao N."/>
            <person name="Ji M."/>
            <person name="Qiu Y."/>
            <person name="Yang B."/>
        </authorList>
    </citation>
    <scope>NUCLEOTIDE SEQUENCE [LARGE SCALE GENOMIC DNA]</scope>
    <source>
        <strain evidence="1">Ann1</strain>
    </source>
</reference>
<proteinExistence type="predicted"/>
<name>A0ACC1CSU4_9NEOP</name>
<accession>A0ACC1CSU4</accession>
<gene>
    <name evidence="1" type="ORF">K1T71_009816</name>
</gene>
<comment type="caution">
    <text evidence="1">The sequence shown here is derived from an EMBL/GenBank/DDBJ whole genome shotgun (WGS) entry which is preliminary data.</text>
</comment>
<dbReference type="EMBL" id="CM034403">
    <property type="protein sequence ID" value="KAJ0174708.1"/>
    <property type="molecule type" value="Genomic_DNA"/>
</dbReference>
<evidence type="ECO:0000313" key="1">
    <source>
        <dbReference type="EMBL" id="KAJ0174708.1"/>
    </source>
</evidence>
<organism evidence="1 2">
    <name type="scientific">Dendrolimus kikuchii</name>
    <dbReference type="NCBI Taxonomy" id="765133"/>
    <lineage>
        <taxon>Eukaryota</taxon>
        <taxon>Metazoa</taxon>
        <taxon>Ecdysozoa</taxon>
        <taxon>Arthropoda</taxon>
        <taxon>Hexapoda</taxon>
        <taxon>Insecta</taxon>
        <taxon>Pterygota</taxon>
        <taxon>Neoptera</taxon>
        <taxon>Endopterygota</taxon>
        <taxon>Lepidoptera</taxon>
        <taxon>Glossata</taxon>
        <taxon>Ditrysia</taxon>
        <taxon>Bombycoidea</taxon>
        <taxon>Lasiocampidae</taxon>
        <taxon>Dendrolimus</taxon>
    </lineage>
</organism>
<protein>
    <submittedName>
        <fullName evidence="1">Uncharacterized protein</fullName>
    </submittedName>
</protein>
<keyword evidence="2" id="KW-1185">Reference proteome</keyword>
<sequence>MSDSELQDSFNLLAADLKTWKNDLDCNFNKLNERFTIMHTEISDIKSSMSEIKKDISAIKIEQENMDKRLSKVENYQSLHSENISDVKVTCEFLSQQHITLSTRVSDIEHDVKACDQNYILISSLENKIDTLEQHARQCNVEITNLPERRNENLISLILNIGKVIKCSVTQSDIIAIHRVPHAHPGCTRPKNIVIKFISRILRDNFLSSFRLAKNITTAQLDIQGSPQSIFINEHLTLKNKMLFRECRETAKRHGYKYVWVRHATILVRESDTSPIFAIKSQNDISRIKPRNQSGARMSQP</sequence>